<dbReference type="Proteomes" id="UP000199229">
    <property type="component" value="Unassembled WGS sequence"/>
</dbReference>
<name>A0A1I2X5W4_9HYPH</name>
<dbReference type="AlphaFoldDB" id="A0A1I2X5W4"/>
<evidence type="ECO:0000313" key="6">
    <source>
        <dbReference type="Proteomes" id="UP000199229"/>
    </source>
</evidence>
<evidence type="ECO:0000256" key="2">
    <source>
        <dbReference type="PROSITE-ProRule" id="PRU01091"/>
    </source>
</evidence>
<proteinExistence type="predicted"/>
<evidence type="ECO:0000259" key="4">
    <source>
        <dbReference type="PROSITE" id="PS51755"/>
    </source>
</evidence>
<reference evidence="6" key="1">
    <citation type="submission" date="2016-10" db="EMBL/GenBank/DDBJ databases">
        <authorList>
            <person name="Varghese N."/>
            <person name="Submissions S."/>
        </authorList>
    </citation>
    <scope>NUCLEOTIDE SEQUENCE [LARGE SCALE GENOMIC DNA]</scope>
    <source>
        <strain evidence="6">Gh-105</strain>
    </source>
</reference>
<dbReference type="Gene3D" id="1.10.10.10">
    <property type="entry name" value="Winged helix-like DNA-binding domain superfamily/Winged helix DNA-binding domain"/>
    <property type="match status" value="1"/>
</dbReference>
<dbReference type="GO" id="GO:0005829">
    <property type="term" value="C:cytosol"/>
    <property type="evidence" value="ECO:0007669"/>
    <property type="project" value="TreeGrafter"/>
</dbReference>
<dbReference type="GO" id="GO:0000156">
    <property type="term" value="F:phosphorelay response regulator activity"/>
    <property type="evidence" value="ECO:0007669"/>
    <property type="project" value="TreeGrafter"/>
</dbReference>
<evidence type="ECO:0000256" key="1">
    <source>
        <dbReference type="ARBA" id="ARBA00023125"/>
    </source>
</evidence>
<dbReference type="InterPro" id="IPR036388">
    <property type="entry name" value="WH-like_DNA-bd_sf"/>
</dbReference>
<dbReference type="EMBL" id="FOPM01000033">
    <property type="protein sequence ID" value="SFH08920.1"/>
    <property type="molecule type" value="Genomic_DNA"/>
</dbReference>
<feature type="region of interest" description="Disordered" evidence="3">
    <location>
        <begin position="1"/>
        <end position="22"/>
    </location>
</feature>
<dbReference type="STRING" id="582675.SAMN05192565_13317"/>
<dbReference type="PROSITE" id="PS51755">
    <property type="entry name" value="OMPR_PHOB"/>
    <property type="match status" value="1"/>
</dbReference>
<gene>
    <name evidence="5" type="ORF">SAMN05192565_13317</name>
</gene>
<dbReference type="InterPro" id="IPR039420">
    <property type="entry name" value="WalR-like"/>
</dbReference>
<dbReference type="PANTHER" id="PTHR48111">
    <property type="entry name" value="REGULATOR OF RPOS"/>
    <property type="match status" value="1"/>
</dbReference>
<dbReference type="InterPro" id="IPR001867">
    <property type="entry name" value="OmpR/PhoB-type_DNA-bd"/>
</dbReference>
<evidence type="ECO:0000313" key="5">
    <source>
        <dbReference type="EMBL" id="SFH08920.1"/>
    </source>
</evidence>
<keyword evidence="6" id="KW-1185">Reference proteome</keyword>
<dbReference type="GO" id="GO:0000976">
    <property type="term" value="F:transcription cis-regulatory region binding"/>
    <property type="evidence" value="ECO:0007669"/>
    <property type="project" value="TreeGrafter"/>
</dbReference>
<dbReference type="GO" id="GO:0006355">
    <property type="term" value="P:regulation of DNA-templated transcription"/>
    <property type="evidence" value="ECO:0007669"/>
    <property type="project" value="InterPro"/>
</dbReference>
<feature type="domain" description="OmpR/PhoB-type" evidence="4">
    <location>
        <begin position="1"/>
        <end position="99"/>
    </location>
</feature>
<organism evidence="5 6">
    <name type="scientific">Methylobacterium gossipiicola</name>
    <dbReference type="NCBI Taxonomy" id="582675"/>
    <lineage>
        <taxon>Bacteria</taxon>
        <taxon>Pseudomonadati</taxon>
        <taxon>Pseudomonadota</taxon>
        <taxon>Alphaproteobacteria</taxon>
        <taxon>Hyphomicrobiales</taxon>
        <taxon>Methylobacteriaceae</taxon>
        <taxon>Methylobacterium</taxon>
    </lineage>
</organism>
<dbReference type="InterPro" id="IPR016032">
    <property type="entry name" value="Sig_transdc_resp-reg_C-effctor"/>
</dbReference>
<dbReference type="PANTHER" id="PTHR48111:SF76">
    <property type="entry name" value="TWO-COMPONENT RESPONSE REGULATOR"/>
    <property type="match status" value="1"/>
</dbReference>
<sequence length="101" mass="11205">MRRSSGSGASNSTFSPGPGAGARALDLLPREFKLLEYLMRRSGQVVTRAMMFEEVWNYRFAPKSNLIDVHVGRLRKKLDGPGESVLIHNVRGEGFTLTPDV</sequence>
<protein>
    <submittedName>
        <fullName evidence="5">Two-component system, OmpR family, response regulator</fullName>
    </submittedName>
</protein>
<dbReference type="CDD" id="cd00383">
    <property type="entry name" value="trans_reg_C"/>
    <property type="match status" value="1"/>
</dbReference>
<accession>A0A1I2X5W4</accession>
<dbReference type="SUPFAM" id="SSF46894">
    <property type="entry name" value="C-terminal effector domain of the bipartite response regulators"/>
    <property type="match status" value="1"/>
</dbReference>
<evidence type="ECO:0000256" key="3">
    <source>
        <dbReference type="SAM" id="MobiDB-lite"/>
    </source>
</evidence>
<dbReference type="Pfam" id="PF00486">
    <property type="entry name" value="Trans_reg_C"/>
    <property type="match status" value="1"/>
</dbReference>
<dbReference type="SMART" id="SM00862">
    <property type="entry name" value="Trans_reg_C"/>
    <property type="match status" value="1"/>
</dbReference>
<keyword evidence="1 2" id="KW-0238">DNA-binding</keyword>
<feature type="compositionally biased region" description="Low complexity" evidence="3">
    <location>
        <begin position="1"/>
        <end position="15"/>
    </location>
</feature>
<feature type="DNA-binding region" description="OmpR/PhoB-type" evidence="2">
    <location>
        <begin position="1"/>
        <end position="99"/>
    </location>
</feature>
<dbReference type="GO" id="GO:0032993">
    <property type="term" value="C:protein-DNA complex"/>
    <property type="evidence" value="ECO:0007669"/>
    <property type="project" value="TreeGrafter"/>
</dbReference>